<dbReference type="Gene3D" id="3.40.140.10">
    <property type="entry name" value="Cytidine Deaminase, domain 2"/>
    <property type="match status" value="1"/>
</dbReference>
<comment type="function">
    <text evidence="3">Required for formate dehydrogenase (FDH) activity. Acts as a sulfur carrier protein that transfers sulfur from IscS to the molybdenum cofactor prior to its insertion into FDH.</text>
</comment>
<evidence type="ECO:0000313" key="5">
    <source>
        <dbReference type="Proteomes" id="UP000000422"/>
    </source>
</evidence>
<feature type="binding site" evidence="3">
    <location>
        <begin position="243"/>
        <end position="248"/>
    </location>
    <ligand>
        <name>Mo-bis(molybdopterin guanine dinucleotide)</name>
        <dbReference type="ChEBI" id="CHEBI:60539"/>
    </ligand>
</feature>
<comment type="subcellular location">
    <subcellularLocation>
        <location evidence="3">Cytoplasm</location>
    </subcellularLocation>
</comment>
<dbReference type="Pfam" id="PF02634">
    <property type="entry name" value="FdhD-NarQ"/>
    <property type="match status" value="1"/>
</dbReference>
<evidence type="ECO:0000256" key="1">
    <source>
        <dbReference type="ARBA" id="ARBA00022490"/>
    </source>
</evidence>
<dbReference type="HAMAP" id="MF_00187">
    <property type="entry name" value="FdhD"/>
    <property type="match status" value="1"/>
</dbReference>
<dbReference type="PIRSF" id="PIRSF015626">
    <property type="entry name" value="FdhD"/>
    <property type="match status" value="1"/>
</dbReference>
<evidence type="ECO:0000313" key="4">
    <source>
        <dbReference type="EMBL" id="CAE09949.1"/>
    </source>
</evidence>
<protein>
    <recommendedName>
        <fullName evidence="3">Sulfur carrier protein FdhD</fullName>
    </recommendedName>
</protein>
<proteinExistence type="inferred from homology"/>
<dbReference type="SUPFAM" id="SSF53927">
    <property type="entry name" value="Cytidine deaminase-like"/>
    <property type="match status" value="1"/>
</dbReference>
<dbReference type="KEGG" id="wsu:WS0838"/>
<accession>Q7M9L3</accession>
<organism evidence="5">
    <name type="scientific">Wolinella succinogenes (strain ATCC 29543 / DSM 1740 / CCUG 13145 / JCM 31913 / LMG 7466 / NCTC 11488 / FDC 602W)</name>
    <name type="common">Vibrio succinogenes</name>
    <dbReference type="NCBI Taxonomy" id="273121"/>
    <lineage>
        <taxon>Bacteria</taxon>
        <taxon>Pseudomonadati</taxon>
        <taxon>Campylobacterota</taxon>
        <taxon>Epsilonproteobacteria</taxon>
        <taxon>Campylobacterales</taxon>
        <taxon>Helicobacteraceae</taxon>
        <taxon>Wolinella</taxon>
    </lineage>
</organism>
<dbReference type="PANTHER" id="PTHR30592">
    <property type="entry name" value="FORMATE DEHYDROGENASE"/>
    <property type="match status" value="1"/>
</dbReference>
<dbReference type="PANTHER" id="PTHR30592:SF1">
    <property type="entry name" value="SULFUR CARRIER PROTEIN FDHD"/>
    <property type="match status" value="1"/>
</dbReference>
<gene>
    <name evidence="4" type="primary">FDHD</name>
    <name evidence="3" type="synonym">fdhD</name>
    <name evidence="4" type="ordered locus">WS0838</name>
</gene>
<dbReference type="GO" id="GO:0006777">
    <property type="term" value="P:Mo-molybdopterin cofactor biosynthetic process"/>
    <property type="evidence" value="ECO:0007669"/>
    <property type="project" value="UniProtKB-UniRule"/>
</dbReference>
<keyword evidence="2 3" id="KW-0501">Molybdenum cofactor biosynthesis</keyword>
<dbReference type="Proteomes" id="UP000000422">
    <property type="component" value="Chromosome"/>
</dbReference>
<dbReference type="NCBIfam" id="TIGR00129">
    <property type="entry name" value="fdhD_narQ"/>
    <property type="match status" value="1"/>
</dbReference>
<dbReference type="InterPro" id="IPR016193">
    <property type="entry name" value="Cytidine_deaminase-like"/>
</dbReference>
<comment type="similarity">
    <text evidence="3">Belongs to the FdhD family.</text>
</comment>
<dbReference type="Gene3D" id="3.10.20.10">
    <property type="match status" value="1"/>
</dbReference>
<dbReference type="HOGENOM" id="CLU_056887_4_1_7"/>
<dbReference type="NCBIfam" id="NF001943">
    <property type="entry name" value="PRK00724.1-2"/>
    <property type="match status" value="1"/>
</dbReference>
<dbReference type="AlphaFoldDB" id="Q7M9L3"/>
<evidence type="ECO:0000256" key="2">
    <source>
        <dbReference type="ARBA" id="ARBA00023150"/>
    </source>
</evidence>
<dbReference type="GO" id="GO:0016783">
    <property type="term" value="F:sulfurtransferase activity"/>
    <property type="evidence" value="ECO:0007669"/>
    <property type="project" value="InterPro"/>
</dbReference>
<dbReference type="GO" id="GO:0097163">
    <property type="term" value="F:sulfur carrier activity"/>
    <property type="evidence" value="ECO:0007669"/>
    <property type="project" value="UniProtKB-UniRule"/>
</dbReference>
<keyword evidence="5" id="KW-1185">Reference proteome</keyword>
<reference evidence="4 5" key="1">
    <citation type="journal article" date="2003" name="Proc. Natl. Acad. Sci. U.S.A.">
        <title>Complete genome sequence and analysis of Wolinella succinogenes.</title>
        <authorList>
            <person name="Baar C."/>
            <person name="Eppinger M."/>
            <person name="Raddatz G."/>
            <person name="Simon JM."/>
            <person name="Lanz C."/>
            <person name="Klimmek O."/>
            <person name="Nandakumar R."/>
            <person name="Gross R."/>
            <person name="Rosinus A."/>
            <person name="Keller H."/>
            <person name="Jagtap P."/>
            <person name="Linke B."/>
            <person name="Meyer F."/>
            <person name="Lederer H."/>
            <person name="Schuster S.C."/>
        </authorList>
    </citation>
    <scope>NUCLEOTIDE SEQUENCE [LARGE SCALE GENOMIC DNA]</scope>
    <source>
        <strain evidence="5">ATCC 29543 / DSM 1740 / CCUG 13145 / JCM 31913 / LMG 7466 / NCTC 11488 / FDC 602W</strain>
    </source>
</reference>
<feature type="active site" description="Cysteine persulfide intermediate" evidence="3">
    <location>
        <position position="106"/>
    </location>
</feature>
<dbReference type="GO" id="GO:0005737">
    <property type="term" value="C:cytoplasm"/>
    <property type="evidence" value="ECO:0007669"/>
    <property type="project" value="UniProtKB-SubCell"/>
</dbReference>
<dbReference type="EMBL" id="BX571659">
    <property type="protein sequence ID" value="CAE09949.1"/>
    <property type="molecule type" value="Genomic_DNA"/>
</dbReference>
<name>Q7M9L3_WOLSU</name>
<evidence type="ECO:0000256" key="3">
    <source>
        <dbReference type="HAMAP-Rule" id="MF_00187"/>
    </source>
</evidence>
<keyword evidence="1 3" id="KW-0963">Cytoplasm</keyword>
<dbReference type="RefSeq" id="WP_011138746.1">
    <property type="nucleotide sequence ID" value="NC_005090.1"/>
</dbReference>
<dbReference type="eggNOG" id="COG1526">
    <property type="taxonomic scope" value="Bacteria"/>
</dbReference>
<sequence length="263" mass="28769">MSEVLKTIYIEKYDDGIMEGIEDVTILESRVSFYLNGEKVISTMCIPIDQEAHAIGFLMSEGVIGGIADLRSLTLSEDGLSVYVEANINENNLKHLYKEKTLVSGCGGGVTGNTENSVEVAFNTSDFSVAGGKILDSIAKFYKESELYRLTGCVHKAMLLFEDDAEITSEDIGRHNAIDKVAGKSRLEGRDIERAILMVSGRLSSEMVIKAVMHRIPIVVSRTAPTFLGVKVAQTHGTTLIGFARGRKMNIYTHSSRIIAEKA</sequence>
<dbReference type="STRING" id="273121.WS0838"/>
<dbReference type="InterPro" id="IPR003786">
    <property type="entry name" value="FdhD"/>
</dbReference>